<dbReference type="InterPro" id="IPR018534">
    <property type="entry name" value="Tet_reg_excision_RteC"/>
</dbReference>
<name>A0A419X8S8_9BACT</name>
<keyword evidence="4" id="KW-1185">Reference proteome</keyword>
<reference evidence="3 4" key="1">
    <citation type="submission" date="2018-09" db="EMBL/GenBank/DDBJ databases">
        <title>Genomic Encyclopedia of Archaeal and Bacterial Type Strains, Phase II (KMG-II): from individual species to whole genera.</title>
        <authorList>
            <person name="Goeker M."/>
        </authorList>
    </citation>
    <scope>NUCLEOTIDE SEQUENCE [LARGE SCALE GENOMIC DNA]</scope>
    <source>
        <strain evidence="3 4">DSM 21950</strain>
    </source>
</reference>
<dbReference type="RefSeq" id="WP_120238968.1">
    <property type="nucleotide sequence ID" value="NZ_RAPQ01000008.1"/>
</dbReference>
<dbReference type="Proteomes" id="UP000284531">
    <property type="component" value="Unassembled WGS sequence"/>
</dbReference>
<organism evidence="3 4">
    <name type="scientific">Marinifilum flexuosum</name>
    <dbReference type="NCBI Taxonomy" id="1117708"/>
    <lineage>
        <taxon>Bacteria</taxon>
        <taxon>Pseudomonadati</taxon>
        <taxon>Bacteroidota</taxon>
        <taxon>Bacteroidia</taxon>
        <taxon>Marinilabiliales</taxon>
        <taxon>Marinifilaceae</taxon>
    </lineage>
</organism>
<sequence>MIIEKNFLLLKEELSKMVVEFEKDEKNYKTYFNNHTELKNYQSHLNKLQIDFVNELRNNLTRIKTKEEVQMYLVTMKRVFELLGVKLDINTSTDFTGLNIKMVSRANGAIACINTGPDEFMCVNEYLQCQYQTVQDVISIIKECSDNSSKPGKKKSSKKQKLEKDSWQDDIKEYYPMTMKMKDDLHNITSLKEKLDHVEKEKEGLELVFKSKGKDFYTSALSLLFRGRIDAYRELLISEDIKDDHSYSSQLVWNKSKTDFLELMSALHLSKAISLKNGDSLSRKDQVEIFEKLLNIGLIPDSDSRISKLHVRDEPCSFLKKLQNAIIRYLTQK</sequence>
<feature type="region of interest" description="Disordered" evidence="2">
    <location>
        <begin position="145"/>
        <end position="164"/>
    </location>
</feature>
<evidence type="ECO:0000313" key="3">
    <source>
        <dbReference type="EMBL" id="RKE04164.1"/>
    </source>
</evidence>
<evidence type="ECO:0000256" key="2">
    <source>
        <dbReference type="SAM" id="MobiDB-lite"/>
    </source>
</evidence>
<protein>
    <submittedName>
        <fullName evidence="3">RteC protein</fullName>
    </submittedName>
</protein>
<dbReference type="OrthoDB" id="1119473at2"/>
<gene>
    <name evidence="3" type="ORF">BXY64_1179</name>
</gene>
<accession>A0A419X8S8</accession>
<evidence type="ECO:0000256" key="1">
    <source>
        <dbReference type="SAM" id="Coils"/>
    </source>
</evidence>
<dbReference type="EMBL" id="RAPQ01000008">
    <property type="protein sequence ID" value="RKE04164.1"/>
    <property type="molecule type" value="Genomic_DNA"/>
</dbReference>
<dbReference type="AlphaFoldDB" id="A0A419X8S8"/>
<dbReference type="Pfam" id="PF09357">
    <property type="entry name" value="RteC"/>
    <property type="match status" value="1"/>
</dbReference>
<evidence type="ECO:0000313" key="4">
    <source>
        <dbReference type="Proteomes" id="UP000284531"/>
    </source>
</evidence>
<keyword evidence="1" id="KW-0175">Coiled coil</keyword>
<feature type="coiled-coil region" evidence="1">
    <location>
        <begin position="181"/>
        <end position="208"/>
    </location>
</feature>
<proteinExistence type="predicted"/>
<comment type="caution">
    <text evidence="3">The sequence shown here is derived from an EMBL/GenBank/DDBJ whole genome shotgun (WGS) entry which is preliminary data.</text>
</comment>